<dbReference type="Pfam" id="PF00072">
    <property type="entry name" value="Response_reg"/>
    <property type="match status" value="1"/>
</dbReference>
<dbReference type="AlphaFoldDB" id="A0A401FZF0"/>
<dbReference type="EMBL" id="BEXT01000001">
    <property type="protein sequence ID" value="GBC62327.1"/>
    <property type="molecule type" value="Genomic_DNA"/>
</dbReference>
<dbReference type="InterPro" id="IPR001789">
    <property type="entry name" value="Sig_transdc_resp-reg_receiver"/>
</dbReference>
<feature type="modified residue" description="4-aspartylphosphate" evidence="2">
    <location>
        <position position="54"/>
    </location>
</feature>
<evidence type="ECO:0000259" key="3">
    <source>
        <dbReference type="PROSITE" id="PS50110"/>
    </source>
</evidence>
<dbReference type="InterPro" id="IPR050595">
    <property type="entry name" value="Bact_response_regulator"/>
</dbReference>
<evidence type="ECO:0000313" key="4">
    <source>
        <dbReference type="EMBL" id="GBC62327.1"/>
    </source>
</evidence>
<keyword evidence="5" id="KW-1185">Reference proteome</keyword>
<accession>A0A401FZF0</accession>
<dbReference type="SUPFAM" id="SSF52172">
    <property type="entry name" value="CheY-like"/>
    <property type="match status" value="1"/>
</dbReference>
<dbReference type="InterPro" id="IPR011006">
    <property type="entry name" value="CheY-like_superfamily"/>
</dbReference>
<sequence>MGKMLIVEDSATFRQTFRKALGHRFPEMEIAEAENGEQALDIIETFKPDIVFMDIRLPGENGLALTGRIKIGHPNIFVIILTEYDLPEYRAAAFKNGADDFITKGALNMSQLVAMVNKMMPEKNRYDQK</sequence>
<keyword evidence="1 2" id="KW-0597">Phosphoprotein</keyword>
<gene>
    <name evidence="4" type="ORF">DENIS_3296</name>
</gene>
<organism evidence="4 5">
    <name type="scientific">Desulfonema ishimotonii</name>
    <dbReference type="NCBI Taxonomy" id="45657"/>
    <lineage>
        <taxon>Bacteria</taxon>
        <taxon>Pseudomonadati</taxon>
        <taxon>Thermodesulfobacteriota</taxon>
        <taxon>Desulfobacteria</taxon>
        <taxon>Desulfobacterales</taxon>
        <taxon>Desulfococcaceae</taxon>
        <taxon>Desulfonema</taxon>
    </lineage>
</organism>
<dbReference type="CDD" id="cd17535">
    <property type="entry name" value="REC_NarL-like"/>
    <property type="match status" value="1"/>
</dbReference>
<protein>
    <recommendedName>
        <fullName evidence="3">Response regulatory domain-containing protein</fullName>
    </recommendedName>
</protein>
<evidence type="ECO:0000313" key="5">
    <source>
        <dbReference type="Proteomes" id="UP000288096"/>
    </source>
</evidence>
<feature type="domain" description="Response regulatory" evidence="3">
    <location>
        <begin position="3"/>
        <end position="119"/>
    </location>
</feature>
<reference evidence="5" key="2">
    <citation type="submission" date="2019-01" db="EMBL/GenBank/DDBJ databases">
        <title>Genome sequence of Desulfonema ishimotonii strain Tokyo 01.</title>
        <authorList>
            <person name="Fukui M."/>
        </authorList>
    </citation>
    <scope>NUCLEOTIDE SEQUENCE [LARGE SCALE GENOMIC DNA]</scope>
    <source>
        <strain evidence="5">Tokyo 01</strain>
    </source>
</reference>
<dbReference type="InterPro" id="IPR058245">
    <property type="entry name" value="NreC/VraR/RcsB-like_REC"/>
</dbReference>
<dbReference type="Proteomes" id="UP000288096">
    <property type="component" value="Unassembled WGS sequence"/>
</dbReference>
<dbReference type="RefSeq" id="WP_166405142.1">
    <property type="nucleotide sequence ID" value="NZ_BEXT01000001.1"/>
</dbReference>
<dbReference type="GO" id="GO:0000160">
    <property type="term" value="P:phosphorelay signal transduction system"/>
    <property type="evidence" value="ECO:0007669"/>
    <property type="project" value="InterPro"/>
</dbReference>
<evidence type="ECO:0000256" key="1">
    <source>
        <dbReference type="ARBA" id="ARBA00022553"/>
    </source>
</evidence>
<proteinExistence type="predicted"/>
<dbReference type="PROSITE" id="PS50110">
    <property type="entry name" value="RESPONSE_REGULATORY"/>
    <property type="match status" value="1"/>
</dbReference>
<evidence type="ECO:0000256" key="2">
    <source>
        <dbReference type="PROSITE-ProRule" id="PRU00169"/>
    </source>
</evidence>
<dbReference type="Gene3D" id="3.40.50.2300">
    <property type="match status" value="1"/>
</dbReference>
<reference evidence="5" key="1">
    <citation type="submission" date="2017-11" db="EMBL/GenBank/DDBJ databases">
        <authorList>
            <person name="Watanabe M."/>
            <person name="Kojima H."/>
        </authorList>
    </citation>
    <scope>NUCLEOTIDE SEQUENCE [LARGE SCALE GENOMIC DNA]</scope>
    <source>
        <strain evidence="5">Tokyo 01</strain>
    </source>
</reference>
<dbReference type="SMART" id="SM00448">
    <property type="entry name" value="REC"/>
    <property type="match status" value="1"/>
</dbReference>
<name>A0A401FZF0_9BACT</name>
<dbReference type="PANTHER" id="PTHR44591">
    <property type="entry name" value="STRESS RESPONSE REGULATOR PROTEIN 1"/>
    <property type="match status" value="1"/>
</dbReference>
<dbReference type="PANTHER" id="PTHR44591:SF3">
    <property type="entry name" value="RESPONSE REGULATORY DOMAIN-CONTAINING PROTEIN"/>
    <property type="match status" value="1"/>
</dbReference>
<comment type="caution">
    <text evidence="4">The sequence shown here is derived from an EMBL/GenBank/DDBJ whole genome shotgun (WGS) entry which is preliminary data.</text>
</comment>